<name>A0A7W6RW05_9HYPH</name>
<gene>
    <name evidence="1" type="ORF">GGE12_007460</name>
</gene>
<dbReference type="Proteomes" id="UP000533641">
    <property type="component" value="Unassembled WGS sequence"/>
</dbReference>
<evidence type="ECO:0000313" key="1">
    <source>
        <dbReference type="EMBL" id="MBB4279641.1"/>
    </source>
</evidence>
<proteinExistence type="predicted"/>
<organism evidence="1 2">
    <name type="scientific">Rhizobium mongolense</name>
    <dbReference type="NCBI Taxonomy" id="57676"/>
    <lineage>
        <taxon>Bacteria</taxon>
        <taxon>Pseudomonadati</taxon>
        <taxon>Pseudomonadota</taxon>
        <taxon>Alphaproteobacteria</taxon>
        <taxon>Hyphomicrobiales</taxon>
        <taxon>Rhizobiaceae</taxon>
        <taxon>Rhizobium/Agrobacterium group</taxon>
        <taxon>Rhizobium</taxon>
    </lineage>
</organism>
<sequence>MGVARQIRQNGLRSGEGWFGVDEPVLLSERQLSIADITFNWPRLK</sequence>
<reference evidence="1 2" key="1">
    <citation type="submission" date="2020-08" db="EMBL/GenBank/DDBJ databases">
        <title>Genomic Encyclopedia of Type Strains, Phase IV (KMG-V): Genome sequencing to study the core and pangenomes of soil and plant-associated prokaryotes.</title>
        <authorList>
            <person name="Whitman W."/>
        </authorList>
    </citation>
    <scope>NUCLEOTIDE SEQUENCE [LARGE SCALE GENOMIC DNA]</scope>
    <source>
        <strain evidence="1 2">SEMIA 402</strain>
    </source>
</reference>
<comment type="caution">
    <text evidence="1">The sequence shown here is derived from an EMBL/GenBank/DDBJ whole genome shotgun (WGS) entry which is preliminary data.</text>
</comment>
<evidence type="ECO:0000313" key="2">
    <source>
        <dbReference type="Proteomes" id="UP000533641"/>
    </source>
</evidence>
<dbReference type="EMBL" id="JACIGM010000034">
    <property type="protein sequence ID" value="MBB4279641.1"/>
    <property type="molecule type" value="Genomic_DNA"/>
</dbReference>
<protein>
    <submittedName>
        <fullName evidence="1">Uncharacterized protein</fullName>
    </submittedName>
</protein>
<accession>A0A7W6RW05</accession>
<dbReference type="AlphaFoldDB" id="A0A7W6RW05"/>